<dbReference type="Gene3D" id="3.40.50.150">
    <property type="entry name" value="Vaccinia Virus protein VP39"/>
    <property type="match status" value="1"/>
</dbReference>
<evidence type="ECO:0000313" key="5">
    <source>
        <dbReference type="EMBL" id="KGA13885.1"/>
    </source>
</evidence>
<dbReference type="EMBL" id="CAFBOT010000055">
    <property type="protein sequence ID" value="CAB4986734.1"/>
    <property type="molecule type" value="Genomic_DNA"/>
</dbReference>
<accession>A0A094PQ80</accession>
<reference evidence="1" key="2">
    <citation type="submission" date="2020-05" db="EMBL/GenBank/DDBJ databases">
        <authorList>
            <person name="Chiriac C."/>
            <person name="Salcher M."/>
            <person name="Ghai R."/>
            <person name="Kavagutti S V."/>
        </authorList>
    </citation>
    <scope>NUCLEOTIDE SEQUENCE</scope>
</reference>
<protein>
    <submittedName>
        <fullName evidence="1">Unannotated protein</fullName>
    </submittedName>
</protein>
<proteinExistence type="predicted"/>
<sequence length="194" mass="22293">MANSFDASYYKRFYSSTPVHSRKKVALLADAVHNMCAWWDVPVRSVLDVGAGLGYWRDWYATNHPKVRRMSVDISEHACEKYDHEQRDIAKWAPERKFDLVVCHGVLQYPTAKDADAAIKNLAKATRNVLYLEVPTASDLRNVVDKKATDLNVHARSGDWYRKRLEKYFVQAGAGLWVARSSDALLYELERTKK</sequence>
<reference evidence="5" key="1">
    <citation type="submission" date="2014-06" db="EMBL/GenBank/DDBJ databases">
        <title>Key roles for freshwater Actinobacteria revealed by deep metagenomic sequencing.</title>
        <authorList>
            <person name="Ghai R."/>
            <person name="Mizuno C.M."/>
            <person name="Picazo A."/>
            <person name="Camacho A."/>
            <person name="Rodriguez-Valera F."/>
        </authorList>
    </citation>
    <scope>NUCLEOTIDE SEQUENCE</scope>
</reference>
<dbReference type="EMBL" id="CAEZYG010000022">
    <property type="protein sequence ID" value="CAB4705821.1"/>
    <property type="molecule type" value="Genomic_DNA"/>
</dbReference>
<evidence type="ECO:0000313" key="1">
    <source>
        <dbReference type="EMBL" id="CAB4640531.1"/>
    </source>
</evidence>
<dbReference type="SUPFAM" id="SSF53335">
    <property type="entry name" value="S-adenosyl-L-methionine-dependent methyltransferases"/>
    <property type="match status" value="1"/>
</dbReference>
<dbReference type="CDD" id="cd02440">
    <property type="entry name" value="AdoMet_MTases"/>
    <property type="match status" value="1"/>
</dbReference>
<evidence type="ECO:0000313" key="2">
    <source>
        <dbReference type="EMBL" id="CAB4650357.1"/>
    </source>
</evidence>
<name>A0A094PQ80_9ZZZZ</name>
<gene>
    <name evidence="5" type="ORF">GM51_18580</name>
    <name evidence="1" type="ORF">UFOPK2166_00166</name>
    <name evidence="2" type="ORF">UFOPK2195_00435</name>
    <name evidence="3" type="ORF">UFOPK2657_00247</name>
    <name evidence="4" type="ORF">UFOPK4000_00454</name>
</gene>
<evidence type="ECO:0000313" key="4">
    <source>
        <dbReference type="EMBL" id="CAB4986734.1"/>
    </source>
</evidence>
<dbReference type="Pfam" id="PF13489">
    <property type="entry name" value="Methyltransf_23"/>
    <property type="match status" value="1"/>
</dbReference>
<dbReference type="InterPro" id="IPR029063">
    <property type="entry name" value="SAM-dependent_MTases_sf"/>
</dbReference>
<dbReference type="AlphaFoldDB" id="A0A094PQ80"/>
<evidence type="ECO:0000313" key="3">
    <source>
        <dbReference type="EMBL" id="CAB4705821.1"/>
    </source>
</evidence>
<dbReference type="EMBL" id="CAEZWH010000062">
    <property type="protein sequence ID" value="CAB4650357.1"/>
    <property type="molecule type" value="Genomic_DNA"/>
</dbReference>
<dbReference type="EMBL" id="CAEZWB010000010">
    <property type="protein sequence ID" value="CAB4640531.1"/>
    <property type="molecule type" value="Genomic_DNA"/>
</dbReference>
<organism evidence="5">
    <name type="scientific">freshwater metagenome</name>
    <dbReference type="NCBI Taxonomy" id="449393"/>
    <lineage>
        <taxon>unclassified sequences</taxon>
        <taxon>metagenomes</taxon>
        <taxon>ecological metagenomes</taxon>
    </lineage>
</organism>
<dbReference type="EMBL" id="JNSL01000168">
    <property type="protein sequence ID" value="KGA13885.1"/>
    <property type="molecule type" value="Genomic_DNA"/>
</dbReference>